<feature type="transmembrane region" description="Helical" evidence="1">
    <location>
        <begin position="305"/>
        <end position="325"/>
    </location>
</feature>
<name>A0ABP8NDN7_9BACT</name>
<proteinExistence type="predicted"/>
<comment type="caution">
    <text evidence="2">The sequence shown here is derived from an EMBL/GenBank/DDBJ whole genome shotgun (WGS) entry which is preliminary data.</text>
</comment>
<sequence>MLNEYVLVFVFCLAAVHGPAFSLMDNFDLAGCVDCKTYLGLAQLDLDQSPIRRYRPIVPLLAGCINYVFGGVFKVLQPTSFNGDFGLSFSFYLVNCVLLSLWGVVIYRFGKAYGLRQLYALLGTLVMLTCRWTPYIAGTPLADSVYCLALGLALLGIKEGNERMLLASILIGPFAKESYLLMAPIVFFFGKRKGRLTLYLALSGALVFGFRYLYDMAAGTPPGSGLAADVDHVNYIADNTRRLLSFHGAYDVLSNMGLWLLLPIIALVTVPGAGRELRVRIEPYMICFLLVIVLHMVLSSSFERMFYLSMPVLCMLTGVSIQLIGDKWVFTRK</sequence>
<feature type="transmembrane region" description="Helical" evidence="1">
    <location>
        <begin position="89"/>
        <end position="107"/>
    </location>
</feature>
<feature type="transmembrane region" description="Helical" evidence="1">
    <location>
        <begin position="281"/>
        <end position="299"/>
    </location>
</feature>
<organism evidence="2 3">
    <name type="scientific">Nemorincola caseinilytica</name>
    <dbReference type="NCBI Taxonomy" id="2054315"/>
    <lineage>
        <taxon>Bacteria</taxon>
        <taxon>Pseudomonadati</taxon>
        <taxon>Bacteroidota</taxon>
        <taxon>Chitinophagia</taxon>
        <taxon>Chitinophagales</taxon>
        <taxon>Chitinophagaceae</taxon>
        <taxon>Nemorincola</taxon>
    </lineage>
</organism>
<evidence type="ECO:0000256" key="1">
    <source>
        <dbReference type="SAM" id="Phobius"/>
    </source>
</evidence>
<gene>
    <name evidence="2" type="ORF">GCM10023093_15430</name>
</gene>
<feature type="transmembrane region" description="Helical" evidence="1">
    <location>
        <begin position="6"/>
        <end position="24"/>
    </location>
</feature>
<keyword evidence="1" id="KW-0812">Transmembrane</keyword>
<dbReference type="EMBL" id="BAABFA010000010">
    <property type="protein sequence ID" value="GAA4464638.1"/>
    <property type="molecule type" value="Genomic_DNA"/>
</dbReference>
<evidence type="ECO:0008006" key="4">
    <source>
        <dbReference type="Google" id="ProtNLM"/>
    </source>
</evidence>
<protein>
    <recommendedName>
        <fullName evidence="4">DUF2029 domain-containing protein</fullName>
    </recommendedName>
</protein>
<reference evidence="3" key="1">
    <citation type="journal article" date="2019" name="Int. J. Syst. Evol. Microbiol.">
        <title>The Global Catalogue of Microorganisms (GCM) 10K type strain sequencing project: providing services to taxonomists for standard genome sequencing and annotation.</title>
        <authorList>
            <consortium name="The Broad Institute Genomics Platform"/>
            <consortium name="The Broad Institute Genome Sequencing Center for Infectious Disease"/>
            <person name="Wu L."/>
            <person name="Ma J."/>
        </authorList>
    </citation>
    <scope>NUCLEOTIDE SEQUENCE [LARGE SCALE GENOMIC DNA]</scope>
    <source>
        <strain evidence="3">JCM 32105</strain>
    </source>
</reference>
<keyword evidence="3" id="KW-1185">Reference proteome</keyword>
<feature type="transmembrane region" description="Helical" evidence="1">
    <location>
        <begin position="256"/>
        <end position="274"/>
    </location>
</feature>
<keyword evidence="1" id="KW-0472">Membrane</keyword>
<accession>A0ABP8NDN7</accession>
<evidence type="ECO:0000313" key="3">
    <source>
        <dbReference type="Proteomes" id="UP001500067"/>
    </source>
</evidence>
<feature type="transmembrane region" description="Helical" evidence="1">
    <location>
        <begin position="196"/>
        <end position="214"/>
    </location>
</feature>
<dbReference type="Proteomes" id="UP001500067">
    <property type="component" value="Unassembled WGS sequence"/>
</dbReference>
<keyword evidence="1" id="KW-1133">Transmembrane helix</keyword>
<feature type="transmembrane region" description="Helical" evidence="1">
    <location>
        <begin position="164"/>
        <end position="189"/>
    </location>
</feature>
<evidence type="ECO:0000313" key="2">
    <source>
        <dbReference type="EMBL" id="GAA4464638.1"/>
    </source>
</evidence>